<proteinExistence type="predicted"/>
<evidence type="ECO:0000313" key="2">
    <source>
        <dbReference type="Proteomes" id="UP000284472"/>
    </source>
</evidence>
<sequence>MKLNKEKFMKTEMGGELEETIRTWDKALDERRKATPGIGNPDQGLGFKYWDNTCRSCQDRWEVFKLAIKQFYGIEFFFTRTDEYFGICSEDESIWLMKEGREENE</sequence>
<dbReference type="EMBL" id="QSIR01000001">
    <property type="protein sequence ID" value="RHD09383.1"/>
    <property type="molecule type" value="Genomic_DNA"/>
</dbReference>
<dbReference type="Proteomes" id="UP000284472">
    <property type="component" value="Unassembled WGS sequence"/>
</dbReference>
<organism evidence="1 2">
    <name type="scientific">Mediterraneibacter gnavus</name>
    <name type="common">Ruminococcus gnavus</name>
    <dbReference type="NCBI Taxonomy" id="33038"/>
    <lineage>
        <taxon>Bacteria</taxon>
        <taxon>Bacillati</taxon>
        <taxon>Bacillota</taxon>
        <taxon>Clostridia</taxon>
        <taxon>Lachnospirales</taxon>
        <taxon>Lachnospiraceae</taxon>
        <taxon>Mediterraneibacter</taxon>
    </lineage>
</organism>
<dbReference type="RefSeq" id="WP_118043585.1">
    <property type="nucleotide sequence ID" value="NZ_QSIR01000001.1"/>
</dbReference>
<protein>
    <submittedName>
        <fullName evidence="1">Uncharacterized protein</fullName>
    </submittedName>
</protein>
<reference evidence="1 2" key="1">
    <citation type="submission" date="2018-08" db="EMBL/GenBank/DDBJ databases">
        <title>A genome reference for cultivated species of the human gut microbiota.</title>
        <authorList>
            <person name="Zou Y."/>
            <person name="Xue W."/>
            <person name="Luo G."/>
        </authorList>
    </citation>
    <scope>NUCLEOTIDE SEQUENCE [LARGE SCALE GENOMIC DNA]</scope>
    <source>
        <strain evidence="1 2">AM32-6</strain>
    </source>
</reference>
<comment type="caution">
    <text evidence="1">The sequence shown here is derived from an EMBL/GenBank/DDBJ whole genome shotgun (WGS) entry which is preliminary data.</text>
</comment>
<evidence type="ECO:0000313" key="1">
    <source>
        <dbReference type="EMBL" id="RHD09383.1"/>
    </source>
</evidence>
<accession>A0A414DFF6</accession>
<gene>
    <name evidence="1" type="ORF">DW812_01130</name>
</gene>
<name>A0A414DFF6_MEDGN</name>
<dbReference type="AlphaFoldDB" id="A0A414DFF6"/>